<dbReference type="Pfam" id="PF00867">
    <property type="entry name" value="XPG_I"/>
    <property type="match status" value="1"/>
</dbReference>
<proteinExistence type="predicted"/>
<feature type="domain" description="XPG-I" evidence="1">
    <location>
        <begin position="42"/>
        <end position="112"/>
    </location>
</feature>
<dbReference type="InterPro" id="IPR006086">
    <property type="entry name" value="XPG-I_dom"/>
</dbReference>
<gene>
    <name evidence="2" type="ORF">V5O48_004636</name>
</gene>
<accession>A0ABR3FPM9</accession>
<dbReference type="InterPro" id="IPR029060">
    <property type="entry name" value="PIN-like_dom_sf"/>
</dbReference>
<protein>
    <recommendedName>
        <fullName evidence="1">XPG-I domain-containing protein</fullName>
    </recommendedName>
</protein>
<evidence type="ECO:0000259" key="1">
    <source>
        <dbReference type="Pfam" id="PF00867"/>
    </source>
</evidence>
<evidence type="ECO:0000313" key="2">
    <source>
        <dbReference type="EMBL" id="KAL0577353.1"/>
    </source>
</evidence>
<organism evidence="2 3">
    <name type="scientific">Marasmius crinis-equi</name>
    <dbReference type="NCBI Taxonomy" id="585013"/>
    <lineage>
        <taxon>Eukaryota</taxon>
        <taxon>Fungi</taxon>
        <taxon>Dikarya</taxon>
        <taxon>Basidiomycota</taxon>
        <taxon>Agaricomycotina</taxon>
        <taxon>Agaricomycetes</taxon>
        <taxon>Agaricomycetidae</taxon>
        <taxon>Agaricales</taxon>
        <taxon>Marasmiineae</taxon>
        <taxon>Marasmiaceae</taxon>
        <taxon>Marasmius</taxon>
    </lineage>
</organism>
<comment type="caution">
    <text evidence="2">The sequence shown here is derived from an EMBL/GenBank/DDBJ whole genome shotgun (WGS) entry which is preliminary data.</text>
</comment>
<dbReference type="Proteomes" id="UP001465976">
    <property type="component" value="Unassembled WGS sequence"/>
</dbReference>
<name>A0ABR3FPM9_9AGAR</name>
<dbReference type="SUPFAM" id="SSF88723">
    <property type="entry name" value="PIN domain-like"/>
    <property type="match status" value="1"/>
</dbReference>
<evidence type="ECO:0000313" key="3">
    <source>
        <dbReference type="Proteomes" id="UP001465976"/>
    </source>
</evidence>
<dbReference type="EMBL" id="JBAHYK010000162">
    <property type="protein sequence ID" value="KAL0577353.1"/>
    <property type="molecule type" value="Genomic_DNA"/>
</dbReference>
<keyword evidence="3" id="KW-1185">Reference proteome</keyword>
<reference evidence="2 3" key="1">
    <citation type="submission" date="2024-02" db="EMBL/GenBank/DDBJ databases">
        <title>A draft genome for the cacao thread blight pathogen Marasmius crinis-equi.</title>
        <authorList>
            <person name="Cohen S.P."/>
            <person name="Baruah I.K."/>
            <person name="Amoako-Attah I."/>
            <person name="Bukari Y."/>
            <person name="Meinhardt L.W."/>
            <person name="Bailey B.A."/>
        </authorList>
    </citation>
    <scope>NUCLEOTIDE SEQUENCE [LARGE SCALE GENOMIC DNA]</scope>
    <source>
        <strain evidence="2 3">GH-76</strain>
    </source>
</reference>
<sequence length="224" mass="25306">MPGLFGFWNILEPTKLTQPLVKYAKSLAVDSNGMVGRNVLVELAYLEQVGKFQAIVTNNSCIFAFGAQIVLMVNQCQSTRVVVDVYDTRVIEQQLCLSYGGFLLYAFLVGIDWDYDIDMDTFNLDAHSTPGYAPVDGFRVAQTGVRDTFFEEYRRISESGSSNGMNTFLQEFRHKVMFELKYMLRIPCVVKRLEGEAFPSVYSRTVLEWASKGEGVASDHIEMP</sequence>